<evidence type="ECO:0000313" key="4">
    <source>
        <dbReference type="Proteomes" id="UP001455709"/>
    </source>
</evidence>
<reference evidence="3 4" key="1">
    <citation type="submission" date="2024-05" db="EMBL/GenBank/DDBJ databases">
        <authorList>
            <person name="De Oliveira J.P."/>
            <person name="Noriler S.A."/>
            <person name="De Oliveira A.G."/>
            <person name="Sipoli D.S."/>
        </authorList>
    </citation>
    <scope>NUCLEOTIDE SEQUENCE [LARGE SCALE GENOMIC DNA]</scope>
    <source>
        <strain evidence="3 4">LABIM189</strain>
    </source>
</reference>
<gene>
    <name evidence="3" type="ORF">ABGV49_16765</name>
</gene>
<dbReference type="RefSeq" id="WP_347371446.1">
    <property type="nucleotide sequence ID" value="NZ_JBDOJC010000001.1"/>
</dbReference>
<organism evidence="3 4">
    <name type="scientific">Chromobacterium vaccinii</name>
    <dbReference type="NCBI Taxonomy" id="1108595"/>
    <lineage>
        <taxon>Bacteria</taxon>
        <taxon>Pseudomonadati</taxon>
        <taxon>Pseudomonadota</taxon>
        <taxon>Betaproteobacteria</taxon>
        <taxon>Neisseriales</taxon>
        <taxon>Chromobacteriaceae</taxon>
        <taxon>Chromobacterium</taxon>
    </lineage>
</organism>
<evidence type="ECO:0000313" key="3">
    <source>
        <dbReference type="EMBL" id="MEO2218715.1"/>
    </source>
</evidence>
<keyword evidence="2" id="KW-1133">Transmembrane helix</keyword>
<dbReference type="Proteomes" id="UP001455709">
    <property type="component" value="Unassembled WGS sequence"/>
</dbReference>
<evidence type="ECO:0000256" key="1">
    <source>
        <dbReference type="SAM" id="MobiDB-lite"/>
    </source>
</evidence>
<protein>
    <submittedName>
        <fullName evidence="3">Uncharacterized protein</fullName>
    </submittedName>
</protein>
<name>A0ABV0FF60_9NEIS</name>
<dbReference type="EMBL" id="JBDOJC010000001">
    <property type="protein sequence ID" value="MEO2218715.1"/>
    <property type="molecule type" value="Genomic_DNA"/>
</dbReference>
<evidence type="ECO:0000256" key="2">
    <source>
        <dbReference type="SAM" id="Phobius"/>
    </source>
</evidence>
<feature type="region of interest" description="Disordered" evidence="1">
    <location>
        <begin position="325"/>
        <end position="365"/>
    </location>
</feature>
<feature type="transmembrane region" description="Helical" evidence="2">
    <location>
        <begin position="166"/>
        <end position="185"/>
    </location>
</feature>
<feature type="transmembrane region" description="Helical" evidence="2">
    <location>
        <begin position="239"/>
        <end position="260"/>
    </location>
</feature>
<feature type="transmembrane region" description="Helical" evidence="2">
    <location>
        <begin position="191"/>
        <end position="211"/>
    </location>
</feature>
<sequence>MFTIPFKLSGSSISAGRQRADVEPHNAESRRVARSAYGYVLKVQTTMRTILPSARTHDLLQARAAELLRKDHYTWGELFELEMLCVELASDDMLALICPTDVDPKLSLMDAERTFEGRIAGVSSMPAASGRPVAVDRGELRRAVLLGQQRYFRALRRESALDRLRFRLGLFTLGLALSGGVYYWLSTGHPTDCALALSAIFGILGAFASVLQRIQSVGEKAGAAVQSGASVAMLMEGSWSLYLALASGVVFGILGFWLLAGGFGGTFLSTGLVPQFGASSPACDSLALPYLLRGADYGKMAVWAFFFGFAERFIPDLLTQLAKNGTTAAPREGNGGRPARASTRKRPDAPGYGAASKEGGEGASN</sequence>
<keyword evidence="2" id="KW-0812">Transmembrane</keyword>
<keyword evidence="2" id="KW-0472">Membrane</keyword>
<keyword evidence="4" id="KW-1185">Reference proteome</keyword>
<comment type="caution">
    <text evidence="3">The sequence shown here is derived from an EMBL/GenBank/DDBJ whole genome shotgun (WGS) entry which is preliminary data.</text>
</comment>
<accession>A0ABV0FF60</accession>
<feature type="compositionally biased region" description="Low complexity" evidence="1">
    <location>
        <begin position="351"/>
        <end position="365"/>
    </location>
</feature>
<proteinExistence type="predicted"/>